<feature type="domain" description="HTH cro/C1-type" evidence="2">
    <location>
        <begin position="7"/>
        <end position="61"/>
    </location>
</feature>
<dbReference type="AlphaFoldDB" id="A0A7D6ZWN0"/>
<keyword evidence="1" id="KW-0238">DNA-binding</keyword>
<dbReference type="Gene3D" id="1.10.260.40">
    <property type="entry name" value="lambda repressor-like DNA-binding domains"/>
    <property type="match status" value="1"/>
</dbReference>
<evidence type="ECO:0000256" key="1">
    <source>
        <dbReference type="ARBA" id="ARBA00023125"/>
    </source>
</evidence>
<dbReference type="PANTHER" id="PTHR46558:SF4">
    <property type="entry name" value="DNA-BIDING PHAGE PROTEIN"/>
    <property type="match status" value="1"/>
</dbReference>
<evidence type="ECO:0000313" key="4">
    <source>
        <dbReference type="Proteomes" id="UP000512286"/>
    </source>
</evidence>
<dbReference type="SUPFAM" id="SSF47413">
    <property type="entry name" value="lambda repressor-like DNA-binding domains"/>
    <property type="match status" value="1"/>
</dbReference>
<gene>
    <name evidence="3" type="ORF">HZF06_08640</name>
</gene>
<accession>A0A7D6ZWN0</accession>
<dbReference type="Pfam" id="PF18931">
    <property type="entry name" value="DUF5680"/>
    <property type="match status" value="1"/>
</dbReference>
<protein>
    <submittedName>
        <fullName evidence="3">Helix-turn-helix transcriptional regulator</fullName>
    </submittedName>
</protein>
<dbReference type="InterPro" id="IPR001387">
    <property type="entry name" value="Cro/C1-type_HTH"/>
</dbReference>
<dbReference type="InterPro" id="IPR010982">
    <property type="entry name" value="Lambda_DNA-bd_dom_sf"/>
</dbReference>
<evidence type="ECO:0000259" key="2">
    <source>
        <dbReference type="PROSITE" id="PS50943"/>
    </source>
</evidence>
<name>A0A7D6ZWN0_9CLOT</name>
<dbReference type="EMBL" id="CP059378">
    <property type="protein sequence ID" value="QLY81633.1"/>
    <property type="molecule type" value="Genomic_DNA"/>
</dbReference>
<evidence type="ECO:0000313" key="3">
    <source>
        <dbReference type="EMBL" id="QLY81633.1"/>
    </source>
</evidence>
<dbReference type="SMART" id="SM00530">
    <property type="entry name" value="HTH_XRE"/>
    <property type="match status" value="1"/>
</dbReference>
<dbReference type="CDD" id="cd00093">
    <property type="entry name" value="HTH_XRE"/>
    <property type="match status" value="1"/>
</dbReference>
<dbReference type="GO" id="GO:0003677">
    <property type="term" value="F:DNA binding"/>
    <property type="evidence" value="ECO:0007669"/>
    <property type="project" value="UniProtKB-KW"/>
</dbReference>
<dbReference type="KEGG" id="cint:HZF06_08640"/>
<dbReference type="RefSeq" id="WP_181603193.1">
    <property type="nucleotide sequence ID" value="NZ_CP059378.1"/>
</dbReference>
<proteinExistence type="predicted"/>
<sequence>MSFKDKLQNIRKEKGLSQESIAEKIGISRQAVAKWETGQSYPDIENLILISDMFKISIDKLVKEAYDECEYNDKKEEKEIDDKIIEFLCRAKKVTYAGKGAEVESSRPKSHDFEHLEGDLKYIDTYLGGEIFLGEEGIWKDNTPIWAMNYKGRVLEEGFSGDFLKETLSLVNKEMPYRGPLVYENGDYKYHCIVQGDFKWFEGYEEIFYHNKKVYECMFHGGAIK</sequence>
<organism evidence="3 4">
    <name type="scientific">Clostridium intestinale</name>
    <dbReference type="NCBI Taxonomy" id="36845"/>
    <lineage>
        <taxon>Bacteria</taxon>
        <taxon>Bacillati</taxon>
        <taxon>Bacillota</taxon>
        <taxon>Clostridia</taxon>
        <taxon>Eubacteriales</taxon>
        <taxon>Clostridiaceae</taxon>
        <taxon>Clostridium</taxon>
    </lineage>
</organism>
<reference evidence="3 4" key="1">
    <citation type="submission" date="2020-07" db="EMBL/GenBank/DDBJ databases">
        <title>Electron transfer.</title>
        <authorList>
            <person name="Huang L."/>
            <person name="Liu X."/>
            <person name="Zhou S."/>
        </authorList>
    </citation>
    <scope>NUCLEOTIDE SEQUENCE [LARGE SCALE GENOMIC DNA]</scope>
    <source>
        <strain evidence="3 4">Lx1</strain>
    </source>
</reference>
<dbReference type="Proteomes" id="UP000512286">
    <property type="component" value="Chromosome"/>
</dbReference>
<dbReference type="InterPro" id="IPR043735">
    <property type="entry name" value="DUF5680"/>
</dbReference>
<dbReference type="Pfam" id="PF01381">
    <property type="entry name" value="HTH_3"/>
    <property type="match status" value="1"/>
</dbReference>
<dbReference type="PANTHER" id="PTHR46558">
    <property type="entry name" value="TRACRIPTIONAL REGULATORY PROTEIN-RELATED-RELATED"/>
    <property type="match status" value="1"/>
</dbReference>
<dbReference type="PROSITE" id="PS50943">
    <property type="entry name" value="HTH_CROC1"/>
    <property type="match status" value="1"/>
</dbReference>